<feature type="domain" description="Small ribosomal subunit protein uS10" evidence="5">
    <location>
        <begin position="24"/>
        <end position="118"/>
    </location>
</feature>
<reference evidence="6 7" key="1">
    <citation type="journal article" date="2016" name="Nat. Commun.">
        <title>Thousands of microbial genomes shed light on interconnected biogeochemical processes in an aquifer system.</title>
        <authorList>
            <person name="Anantharaman K."/>
            <person name="Brown C.T."/>
            <person name="Hug L.A."/>
            <person name="Sharon I."/>
            <person name="Castelle C.J."/>
            <person name="Probst A.J."/>
            <person name="Thomas B.C."/>
            <person name="Singh A."/>
            <person name="Wilkins M.J."/>
            <person name="Karaoz U."/>
            <person name="Brodie E.L."/>
            <person name="Williams K.H."/>
            <person name="Hubbard S.S."/>
            <person name="Banfield J.F."/>
        </authorList>
    </citation>
    <scope>NUCLEOTIDE SEQUENCE [LARGE SCALE GENOMIC DNA]</scope>
</reference>
<evidence type="ECO:0000313" key="6">
    <source>
        <dbReference type="EMBL" id="OGH60205.1"/>
    </source>
</evidence>
<comment type="function">
    <text evidence="4">Involved in the binding of tRNA to the ribosomes.</text>
</comment>
<dbReference type="NCBIfam" id="NF001861">
    <property type="entry name" value="PRK00596.1"/>
    <property type="match status" value="1"/>
</dbReference>
<dbReference type="PROSITE" id="PS00361">
    <property type="entry name" value="RIBOSOMAL_S10"/>
    <property type="match status" value="1"/>
</dbReference>
<evidence type="ECO:0000256" key="3">
    <source>
        <dbReference type="ARBA" id="ARBA00023274"/>
    </source>
</evidence>
<dbReference type="Pfam" id="PF00338">
    <property type="entry name" value="Ribosomal_S10"/>
    <property type="match status" value="1"/>
</dbReference>
<sequence length="119" mass="13142">MHTSNKEDKATAKADQAEAGQKIRIKICAFDSKIIDIATKTIINTAERNNAKVVGPVPLPTAKKKFSVNRSTFVHKTSSEQYEIRVHKRLIDIIDANPKAIDALMSLNLPSGVDVEIKM</sequence>
<dbReference type="NCBIfam" id="TIGR01049">
    <property type="entry name" value="rpsJ_bact"/>
    <property type="match status" value="1"/>
</dbReference>
<comment type="subunit">
    <text evidence="4">Part of the 30S ribosomal subunit.</text>
</comment>
<keyword evidence="2 4" id="KW-0689">Ribosomal protein</keyword>
<dbReference type="EMBL" id="MFPS01000002">
    <property type="protein sequence ID" value="OGH60205.1"/>
    <property type="molecule type" value="Genomic_DNA"/>
</dbReference>
<dbReference type="Gene3D" id="3.30.70.600">
    <property type="entry name" value="Ribosomal protein S10 domain"/>
    <property type="match status" value="1"/>
</dbReference>
<accession>A0A1F6LLL4</accession>
<dbReference type="FunFam" id="3.30.70.600:FF:000003">
    <property type="entry name" value="30S ribosomal protein S10"/>
    <property type="match status" value="1"/>
</dbReference>
<dbReference type="GO" id="GO:0000049">
    <property type="term" value="F:tRNA binding"/>
    <property type="evidence" value="ECO:0007669"/>
    <property type="project" value="UniProtKB-UniRule"/>
</dbReference>
<dbReference type="GO" id="GO:0005840">
    <property type="term" value="C:ribosome"/>
    <property type="evidence" value="ECO:0007669"/>
    <property type="project" value="UniProtKB-KW"/>
</dbReference>
<dbReference type="AlphaFoldDB" id="A0A1F6LLL4"/>
<dbReference type="PANTHER" id="PTHR11700">
    <property type="entry name" value="30S RIBOSOMAL PROTEIN S10 FAMILY MEMBER"/>
    <property type="match status" value="1"/>
</dbReference>
<organism evidence="6 7">
    <name type="scientific">Candidatus Magasanikbacteria bacterium RIFCSPHIGHO2_01_FULL_33_34</name>
    <dbReference type="NCBI Taxonomy" id="1798671"/>
    <lineage>
        <taxon>Bacteria</taxon>
        <taxon>Candidatus Magasanikiibacteriota</taxon>
    </lineage>
</organism>
<evidence type="ECO:0000256" key="1">
    <source>
        <dbReference type="ARBA" id="ARBA00007102"/>
    </source>
</evidence>
<dbReference type="SMART" id="SM01403">
    <property type="entry name" value="Ribosomal_S10"/>
    <property type="match status" value="1"/>
</dbReference>
<dbReference type="Proteomes" id="UP000177067">
    <property type="component" value="Unassembled WGS sequence"/>
</dbReference>
<evidence type="ECO:0000256" key="2">
    <source>
        <dbReference type="ARBA" id="ARBA00022980"/>
    </source>
</evidence>
<dbReference type="PRINTS" id="PR00971">
    <property type="entry name" value="RIBOSOMALS10"/>
</dbReference>
<dbReference type="InterPro" id="IPR036838">
    <property type="entry name" value="Ribosomal_uS10_dom_sf"/>
</dbReference>
<dbReference type="HAMAP" id="MF_00508">
    <property type="entry name" value="Ribosomal_uS10"/>
    <property type="match status" value="1"/>
</dbReference>
<dbReference type="InterPro" id="IPR001848">
    <property type="entry name" value="Ribosomal_uS10"/>
</dbReference>
<protein>
    <recommendedName>
        <fullName evidence="4">Small ribosomal subunit protein uS10</fullName>
    </recommendedName>
</protein>
<dbReference type="SUPFAM" id="SSF54999">
    <property type="entry name" value="Ribosomal protein S10"/>
    <property type="match status" value="1"/>
</dbReference>
<proteinExistence type="inferred from homology"/>
<evidence type="ECO:0000259" key="5">
    <source>
        <dbReference type="SMART" id="SM01403"/>
    </source>
</evidence>
<name>A0A1F6LLL4_9BACT</name>
<gene>
    <name evidence="4" type="primary">rpsJ</name>
    <name evidence="6" type="ORF">A2725_04835</name>
</gene>
<dbReference type="GO" id="GO:1990904">
    <property type="term" value="C:ribonucleoprotein complex"/>
    <property type="evidence" value="ECO:0007669"/>
    <property type="project" value="UniProtKB-KW"/>
</dbReference>
<comment type="caution">
    <text evidence="6">The sequence shown here is derived from an EMBL/GenBank/DDBJ whole genome shotgun (WGS) entry which is preliminary data.</text>
</comment>
<dbReference type="GO" id="GO:0006412">
    <property type="term" value="P:translation"/>
    <property type="evidence" value="ECO:0007669"/>
    <property type="project" value="UniProtKB-UniRule"/>
</dbReference>
<dbReference type="GO" id="GO:0003735">
    <property type="term" value="F:structural constituent of ribosome"/>
    <property type="evidence" value="ECO:0007669"/>
    <property type="project" value="InterPro"/>
</dbReference>
<evidence type="ECO:0000256" key="4">
    <source>
        <dbReference type="HAMAP-Rule" id="MF_00508"/>
    </source>
</evidence>
<dbReference type="InterPro" id="IPR018268">
    <property type="entry name" value="Ribosomal_uS10_CS"/>
</dbReference>
<evidence type="ECO:0000313" key="7">
    <source>
        <dbReference type="Proteomes" id="UP000177067"/>
    </source>
</evidence>
<dbReference type="InterPro" id="IPR027486">
    <property type="entry name" value="Ribosomal_uS10_dom"/>
</dbReference>
<comment type="similarity">
    <text evidence="1 4">Belongs to the universal ribosomal protein uS10 family.</text>
</comment>
<keyword evidence="3 4" id="KW-0687">Ribonucleoprotein</keyword>